<dbReference type="Proteomes" id="UP000230423">
    <property type="component" value="Unassembled WGS sequence"/>
</dbReference>
<organism evidence="2 3">
    <name type="scientific">Teladorsagia circumcincta</name>
    <name type="common">Brown stomach worm</name>
    <name type="synonym">Ostertagia circumcincta</name>
    <dbReference type="NCBI Taxonomy" id="45464"/>
    <lineage>
        <taxon>Eukaryota</taxon>
        <taxon>Metazoa</taxon>
        <taxon>Ecdysozoa</taxon>
        <taxon>Nematoda</taxon>
        <taxon>Chromadorea</taxon>
        <taxon>Rhabditida</taxon>
        <taxon>Rhabditina</taxon>
        <taxon>Rhabditomorpha</taxon>
        <taxon>Strongyloidea</taxon>
        <taxon>Trichostrongylidae</taxon>
        <taxon>Teladorsagia</taxon>
    </lineage>
</organism>
<dbReference type="EMBL" id="KZ414374">
    <property type="protein sequence ID" value="PIO53356.1"/>
    <property type="molecule type" value="Genomic_DNA"/>
</dbReference>
<gene>
    <name evidence="2" type="ORF">TELCIR_25311</name>
</gene>
<proteinExistence type="inferred from homology"/>
<dbReference type="SUPFAM" id="SSF90250">
    <property type="entry name" value="Troponin coil-coiled subunits"/>
    <property type="match status" value="1"/>
</dbReference>
<dbReference type="AlphaFoldDB" id="A0A2G9T5X5"/>
<dbReference type="GO" id="GO:0006937">
    <property type="term" value="P:regulation of muscle contraction"/>
    <property type="evidence" value="ECO:0007669"/>
    <property type="project" value="InterPro"/>
</dbReference>
<reference evidence="2 3" key="1">
    <citation type="submission" date="2015-09" db="EMBL/GenBank/DDBJ databases">
        <title>Draft genome of the parasitic nematode Teladorsagia circumcincta isolate WARC Sus (inbred).</title>
        <authorList>
            <person name="Mitreva M."/>
        </authorList>
    </citation>
    <scope>NUCLEOTIDE SEQUENCE [LARGE SCALE GENOMIC DNA]</scope>
    <source>
        <strain evidence="2 3">S</strain>
    </source>
</reference>
<name>A0A2G9T5X5_TELCI</name>
<sequence length="72" mass="8267">MGMTKEQQEEAKKAFMIGIRQSIPEASAISASDLKAKIKELHQRICKLETDKYDLEKRHERQEYDVSSLASV</sequence>
<dbReference type="Pfam" id="PF00992">
    <property type="entry name" value="Troponin"/>
    <property type="match status" value="1"/>
</dbReference>
<comment type="similarity">
    <text evidence="1">Belongs to the troponin T family.</text>
</comment>
<evidence type="ECO:0000256" key="1">
    <source>
        <dbReference type="ARBA" id="ARBA00008330"/>
    </source>
</evidence>
<dbReference type="PANTHER" id="PTHR11521">
    <property type="entry name" value="TROPONIN T"/>
    <property type="match status" value="1"/>
</dbReference>
<dbReference type="InterPro" id="IPR027707">
    <property type="entry name" value="TNNT"/>
</dbReference>
<dbReference type="InterPro" id="IPR038077">
    <property type="entry name" value="Troponin_sf"/>
</dbReference>
<protein>
    <recommendedName>
        <fullName evidence="4">Troponin</fullName>
    </recommendedName>
</protein>
<dbReference type="InterPro" id="IPR001978">
    <property type="entry name" value="Troponin"/>
</dbReference>
<dbReference type="Gene3D" id="1.20.5.350">
    <property type="match status" value="1"/>
</dbReference>
<keyword evidence="3" id="KW-1185">Reference proteome</keyword>
<dbReference type="GO" id="GO:0045214">
    <property type="term" value="P:sarcomere organization"/>
    <property type="evidence" value="ECO:0007669"/>
    <property type="project" value="TreeGrafter"/>
</dbReference>
<dbReference type="GO" id="GO:0006936">
    <property type="term" value="P:muscle contraction"/>
    <property type="evidence" value="ECO:0007669"/>
    <property type="project" value="TreeGrafter"/>
</dbReference>
<dbReference type="OrthoDB" id="330499at2759"/>
<dbReference type="GO" id="GO:0005523">
    <property type="term" value="F:tropomyosin binding"/>
    <property type="evidence" value="ECO:0007669"/>
    <property type="project" value="TreeGrafter"/>
</dbReference>
<accession>A0A2G9T5X5</accession>
<evidence type="ECO:0000313" key="2">
    <source>
        <dbReference type="EMBL" id="PIO53356.1"/>
    </source>
</evidence>
<evidence type="ECO:0008006" key="4">
    <source>
        <dbReference type="Google" id="ProtNLM"/>
    </source>
</evidence>
<dbReference type="GO" id="GO:0005861">
    <property type="term" value="C:troponin complex"/>
    <property type="evidence" value="ECO:0007669"/>
    <property type="project" value="InterPro"/>
</dbReference>
<evidence type="ECO:0000313" key="3">
    <source>
        <dbReference type="Proteomes" id="UP000230423"/>
    </source>
</evidence>
<dbReference type="PANTHER" id="PTHR11521:SF1">
    <property type="entry name" value="TROPONIN T, SKELETAL MUSCLE"/>
    <property type="match status" value="1"/>
</dbReference>